<accession>A0A2M4CJK7</accession>
<dbReference type="VEuPathDB" id="VectorBase:ADAC004565"/>
<dbReference type="FunFam" id="2.170.150.20:FF:000004">
    <property type="entry name" value="Peptide-methionine (R)-S-oxide reductase"/>
    <property type="match status" value="1"/>
</dbReference>
<protein>
    <recommendedName>
        <fullName evidence="2 7">Peptide-methionine (R)-S-oxide reductase</fullName>
        <ecNumber evidence="2 7">1.8.4.12</ecNumber>
    </recommendedName>
</protein>
<dbReference type="InterPro" id="IPR011057">
    <property type="entry name" value="Mss4-like_sf"/>
</dbReference>
<evidence type="ECO:0000256" key="2">
    <source>
        <dbReference type="ARBA" id="ARBA00012499"/>
    </source>
</evidence>
<dbReference type="InterPro" id="IPR028427">
    <property type="entry name" value="Met_Sox_Rdtase_MsrB"/>
</dbReference>
<dbReference type="PANTHER" id="PTHR10173:SF52">
    <property type="entry name" value="METHIONINE-R-SULFOXIDE REDUCTASE B1"/>
    <property type="match status" value="1"/>
</dbReference>
<comment type="function">
    <text evidence="7">Methionine-sulfoxide reductase that specifically reduces methionine (R)-sulfoxide back to methionine. While in many cases methionine oxidation is the result of random oxidation following oxidative stress, methionine oxidation is also a post-translational modification that takes place on specific residues.</text>
</comment>
<dbReference type="Pfam" id="PF01641">
    <property type="entry name" value="SelR"/>
    <property type="match status" value="1"/>
</dbReference>
<dbReference type="Gene3D" id="2.170.150.20">
    <property type="entry name" value="Peptide methionine sulfoxide reductase"/>
    <property type="match status" value="1"/>
</dbReference>
<keyword evidence="3 7" id="KW-0479">Metal-binding</keyword>
<dbReference type="GO" id="GO:0030091">
    <property type="term" value="P:protein repair"/>
    <property type="evidence" value="ECO:0007669"/>
    <property type="project" value="InterPro"/>
</dbReference>
<dbReference type="VEuPathDB" id="VectorBase:ADAR2_003282"/>
<dbReference type="PANTHER" id="PTHR10173">
    <property type="entry name" value="METHIONINE SULFOXIDE REDUCTASE"/>
    <property type="match status" value="1"/>
</dbReference>
<evidence type="ECO:0000256" key="1">
    <source>
        <dbReference type="ARBA" id="ARBA00007174"/>
    </source>
</evidence>
<dbReference type="AlphaFoldDB" id="A0A2M4CJK7"/>
<proteinExistence type="inferred from homology"/>
<reference evidence="10" key="1">
    <citation type="submission" date="2018-01" db="EMBL/GenBank/DDBJ databases">
        <title>An insight into the sialome of Amazonian anophelines.</title>
        <authorList>
            <person name="Ribeiro J.M."/>
            <person name="Scarpassa V."/>
            <person name="Calvo E."/>
        </authorList>
    </citation>
    <scope>NUCLEOTIDE SEQUENCE</scope>
</reference>
<dbReference type="EC" id="1.8.4.12" evidence="2 7"/>
<comment type="cofactor">
    <cofactor evidence="7">
        <name>Zn(2+)</name>
        <dbReference type="ChEBI" id="CHEBI:29105"/>
    </cofactor>
    <text evidence="7">Binds 1 zinc ion per subunit.</text>
</comment>
<keyword evidence="4 7" id="KW-0862">Zinc</keyword>
<evidence type="ECO:0000256" key="7">
    <source>
        <dbReference type="RuleBase" id="RU365044"/>
    </source>
</evidence>
<dbReference type="EMBL" id="GGFL01001348">
    <property type="protein sequence ID" value="MBW65526.1"/>
    <property type="molecule type" value="Transcribed_RNA"/>
</dbReference>
<evidence type="ECO:0000256" key="3">
    <source>
        <dbReference type="ARBA" id="ARBA00022723"/>
    </source>
</evidence>
<dbReference type="GO" id="GO:0005737">
    <property type="term" value="C:cytoplasm"/>
    <property type="evidence" value="ECO:0007669"/>
    <property type="project" value="TreeGrafter"/>
</dbReference>
<evidence type="ECO:0000256" key="8">
    <source>
        <dbReference type="SAM" id="MobiDB-lite"/>
    </source>
</evidence>
<feature type="domain" description="MsrB" evidence="9">
    <location>
        <begin position="97"/>
        <end position="220"/>
    </location>
</feature>
<comment type="catalytic activity">
    <reaction evidence="6 7">
        <text>L-methionyl-[protein] + [thioredoxin]-disulfide + H2O = L-methionyl-(R)-S-oxide-[protein] + [thioredoxin]-dithiol</text>
        <dbReference type="Rhea" id="RHEA:24164"/>
        <dbReference type="Rhea" id="RHEA-COMP:10698"/>
        <dbReference type="Rhea" id="RHEA-COMP:10700"/>
        <dbReference type="Rhea" id="RHEA-COMP:12313"/>
        <dbReference type="Rhea" id="RHEA-COMP:12314"/>
        <dbReference type="ChEBI" id="CHEBI:15377"/>
        <dbReference type="ChEBI" id="CHEBI:16044"/>
        <dbReference type="ChEBI" id="CHEBI:29950"/>
        <dbReference type="ChEBI" id="CHEBI:45764"/>
        <dbReference type="ChEBI" id="CHEBI:50058"/>
        <dbReference type="EC" id="1.8.4.12"/>
    </reaction>
</comment>
<organism evidence="10">
    <name type="scientific">Anopheles darlingi</name>
    <name type="common">Mosquito</name>
    <dbReference type="NCBI Taxonomy" id="43151"/>
    <lineage>
        <taxon>Eukaryota</taxon>
        <taxon>Metazoa</taxon>
        <taxon>Ecdysozoa</taxon>
        <taxon>Arthropoda</taxon>
        <taxon>Hexapoda</taxon>
        <taxon>Insecta</taxon>
        <taxon>Pterygota</taxon>
        <taxon>Neoptera</taxon>
        <taxon>Endopterygota</taxon>
        <taxon>Diptera</taxon>
        <taxon>Nematocera</taxon>
        <taxon>Culicoidea</taxon>
        <taxon>Culicidae</taxon>
        <taxon>Anophelinae</taxon>
        <taxon>Anopheles</taxon>
    </lineage>
</organism>
<dbReference type="NCBIfam" id="TIGR00357">
    <property type="entry name" value="peptide-methionine (R)-S-oxide reductase MsrB"/>
    <property type="match status" value="1"/>
</dbReference>
<evidence type="ECO:0000256" key="4">
    <source>
        <dbReference type="ARBA" id="ARBA00022833"/>
    </source>
</evidence>
<evidence type="ECO:0000313" key="10">
    <source>
        <dbReference type="EMBL" id="MBW65526.1"/>
    </source>
</evidence>
<evidence type="ECO:0000256" key="5">
    <source>
        <dbReference type="ARBA" id="ARBA00023002"/>
    </source>
</evidence>
<keyword evidence="5 7" id="KW-0560">Oxidoreductase</keyword>
<sequence>MIGIICSGVRRTASVLASATQTAVRQQSVQKAKVVSGSANYTHRSICETIAPRRVPITPGPGILLMGSTGSVTSKREKSSSSGTGHQPPQDLTMEKKEELIAKLTPLQYHVTQEAGTERPFTGKYNKFYEKGTYICVVCSQELFSSETKYDSGCGWPAFNDVLDKGKVTLHTDPSIPGRVRTEVRCAKCAAHMGHVFEDGPPPTRKRYCINSASIEFMPAGSERKDGSS</sequence>
<evidence type="ECO:0000259" key="9">
    <source>
        <dbReference type="PROSITE" id="PS51790"/>
    </source>
</evidence>
<evidence type="ECO:0000256" key="6">
    <source>
        <dbReference type="ARBA" id="ARBA00048488"/>
    </source>
</evidence>
<dbReference type="PROSITE" id="PS51790">
    <property type="entry name" value="MSRB"/>
    <property type="match status" value="1"/>
</dbReference>
<dbReference type="InterPro" id="IPR002579">
    <property type="entry name" value="Met_Sox_Rdtase_MsrB_dom"/>
</dbReference>
<dbReference type="GO" id="GO:0006979">
    <property type="term" value="P:response to oxidative stress"/>
    <property type="evidence" value="ECO:0007669"/>
    <property type="project" value="InterPro"/>
</dbReference>
<feature type="region of interest" description="Disordered" evidence="8">
    <location>
        <begin position="66"/>
        <end position="92"/>
    </location>
</feature>
<dbReference type="GO" id="GO:0033743">
    <property type="term" value="F:peptide-methionine (R)-S-oxide reductase activity"/>
    <property type="evidence" value="ECO:0007669"/>
    <property type="project" value="UniProtKB-EC"/>
</dbReference>
<comment type="similarity">
    <text evidence="1 7">Belongs to the MsrB Met sulfoxide reductase family.</text>
</comment>
<dbReference type="VEuPathDB" id="VectorBase:ADAC004552"/>
<name>A0A2M4CJK7_ANODA</name>
<dbReference type="SUPFAM" id="SSF51316">
    <property type="entry name" value="Mss4-like"/>
    <property type="match status" value="1"/>
</dbReference>
<dbReference type="GO" id="GO:0008270">
    <property type="term" value="F:zinc ion binding"/>
    <property type="evidence" value="ECO:0007669"/>
    <property type="project" value="UniProtKB-ARBA"/>
</dbReference>